<feature type="transmembrane region" description="Helical" evidence="7">
    <location>
        <begin position="126"/>
        <end position="149"/>
    </location>
</feature>
<keyword evidence="4 7" id="KW-0812">Transmembrane</keyword>
<comment type="similarity">
    <text evidence="7">Belongs to the binding-protein-dependent transport system permease family.</text>
</comment>
<feature type="compositionally biased region" description="Low complexity" evidence="8">
    <location>
        <begin position="1"/>
        <end position="16"/>
    </location>
</feature>
<reference evidence="10 11" key="1">
    <citation type="submission" date="2018-05" db="EMBL/GenBank/DDBJ databases">
        <title>Spiribacter halobius sp. nov., a moderately halophilic bacterium isolated from marine solar saltern.</title>
        <authorList>
            <person name="Zheng W.-S."/>
            <person name="Lu D.-C."/>
            <person name="Du Z.-J."/>
        </authorList>
    </citation>
    <scope>NUCLEOTIDE SEQUENCE [LARGE SCALE GENOMIC DNA]</scope>
    <source>
        <strain evidence="10 11">E85</strain>
    </source>
</reference>
<feature type="transmembrane region" description="Helical" evidence="7">
    <location>
        <begin position="222"/>
        <end position="241"/>
    </location>
</feature>
<dbReference type="CDD" id="cd06261">
    <property type="entry name" value="TM_PBP2"/>
    <property type="match status" value="1"/>
</dbReference>
<keyword evidence="5 7" id="KW-1133">Transmembrane helix</keyword>
<gene>
    <name evidence="10" type="ORF">DEM34_10500</name>
</gene>
<dbReference type="SUPFAM" id="SSF161098">
    <property type="entry name" value="MetI-like"/>
    <property type="match status" value="1"/>
</dbReference>
<feature type="transmembrane region" description="Helical" evidence="7">
    <location>
        <begin position="93"/>
        <end position="114"/>
    </location>
</feature>
<dbReference type="AlphaFoldDB" id="A0A2U2N154"/>
<accession>A0A2U2N154</accession>
<evidence type="ECO:0000256" key="8">
    <source>
        <dbReference type="SAM" id="MobiDB-lite"/>
    </source>
</evidence>
<evidence type="ECO:0000256" key="7">
    <source>
        <dbReference type="RuleBase" id="RU363032"/>
    </source>
</evidence>
<dbReference type="OrthoDB" id="9785347at2"/>
<evidence type="ECO:0000256" key="4">
    <source>
        <dbReference type="ARBA" id="ARBA00022692"/>
    </source>
</evidence>
<keyword evidence="3" id="KW-1003">Cell membrane</keyword>
<evidence type="ECO:0000313" key="11">
    <source>
        <dbReference type="Proteomes" id="UP000245474"/>
    </source>
</evidence>
<evidence type="ECO:0000256" key="2">
    <source>
        <dbReference type="ARBA" id="ARBA00022448"/>
    </source>
</evidence>
<keyword evidence="2 7" id="KW-0813">Transport</keyword>
<feature type="transmembrane region" description="Helical" evidence="7">
    <location>
        <begin position="285"/>
        <end position="304"/>
    </location>
</feature>
<dbReference type="GO" id="GO:0005886">
    <property type="term" value="C:plasma membrane"/>
    <property type="evidence" value="ECO:0007669"/>
    <property type="project" value="UniProtKB-SubCell"/>
</dbReference>
<dbReference type="Proteomes" id="UP000245474">
    <property type="component" value="Unassembled WGS sequence"/>
</dbReference>
<evidence type="ECO:0000256" key="6">
    <source>
        <dbReference type="ARBA" id="ARBA00023136"/>
    </source>
</evidence>
<feature type="region of interest" description="Disordered" evidence="8">
    <location>
        <begin position="1"/>
        <end position="22"/>
    </location>
</feature>
<evidence type="ECO:0000256" key="5">
    <source>
        <dbReference type="ARBA" id="ARBA00022989"/>
    </source>
</evidence>
<keyword evidence="11" id="KW-1185">Reference proteome</keyword>
<dbReference type="PANTHER" id="PTHR43005:SF1">
    <property type="entry name" value="SPERMIDINE_PUTRESCINE TRANSPORT SYSTEM PERMEASE PROTEIN"/>
    <property type="match status" value="1"/>
</dbReference>
<evidence type="ECO:0000256" key="1">
    <source>
        <dbReference type="ARBA" id="ARBA00004651"/>
    </source>
</evidence>
<dbReference type="InterPro" id="IPR035906">
    <property type="entry name" value="MetI-like_sf"/>
</dbReference>
<comment type="subcellular location">
    <subcellularLocation>
        <location evidence="1 7">Cell membrane</location>
        <topology evidence="1 7">Multi-pass membrane protein</topology>
    </subcellularLocation>
</comment>
<dbReference type="PANTHER" id="PTHR43005">
    <property type="entry name" value="BLR7065 PROTEIN"/>
    <property type="match status" value="1"/>
</dbReference>
<feature type="domain" description="ABC transmembrane type-1" evidence="9">
    <location>
        <begin position="89"/>
        <end position="303"/>
    </location>
</feature>
<evidence type="ECO:0000256" key="3">
    <source>
        <dbReference type="ARBA" id="ARBA00022475"/>
    </source>
</evidence>
<dbReference type="EMBL" id="QFFI01000015">
    <property type="protein sequence ID" value="PWG62792.1"/>
    <property type="molecule type" value="Genomic_DNA"/>
</dbReference>
<keyword evidence="6 7" id="KW-0472">Membrane</keyword>
<evidence type="ECO:0000313" key="10">
    <source>
        <dbReference type="EMBL" id="PWG62792.1"/>
    </source>
</evidence>
<dbReference type="Pfam" id="PF00528">
    <property type="entry name" value="BPD_transp_1"/>
    <property type="match status" value="1"/>
</dbReference>
<proteinExistence type="inferred from homology"/>
<protein>
    <submittedName>
        <fullName evidence="10">Sugar ABC transporter permease</fullName>
    </submittedName>
</protein>
<dbReference type="Gene3D" id="1.10.3720.10">
    <property type="entry name" value="MetI-like"/>
    <property type="match status" value="1"/>
</dbReference>
<dbReference type="GO" id="GO:0055085">
    <property type="term" value="P:transmembrane transport"/>
    <property type="evidence" value="ECO:0007669"/>
    <property type="project" value="InterPro"/>
</dbReference>
<sequence length="313" mass="34557">MPSSSTPEAAAATATPQRRRPRGLSRRPAFWFIAPSVIALLTIGLAPILFAVWNSLHEYNLARPMAGKPFVGLENYAHVLGDGTFWSSLGRTLGFLVTAVPIEIAIGLWAALLLHRPGLGFMRALARVSLVIPMATTYAVVGLIGRLVFNREFGVANEILGWVGIPTTDWLGDPTRAYAALVIMDVWQWTPFCTLILLAGLSMVPRETEEAARLETPSAWRILRHVQLPYLLPGLTAILILRTADILKEFDKIFTMTRGGPGSATELISVYIQRIAFRVFDQGTASAQAILLLVLCIVLSRLYIRYVYREAEQ</sequence>
<dbReference type="PROSITE" id="PS50928">
    <property type="entry name" value="ABC_TM1"/>
    <property type="match status" value="1"/>
</dbReference>
<evidence type="ECO:0000259" key="9">
    <source>
        <dbReference type="PROSITE" id="PS50928"/>
    </source>
</evidence>
<organism evidence="10 11">
    <name type="scientific">Sediminicurvatus halobius</name>
    <dbReference type="NCBI Taxonomy" id="2182432"/>
    <lineage>
        <taxon>Bacteria</taxon>
        <taxon>Pseudomonadati</taxon>
        <taxon>Pseudomonadota</taxon>
        <taxon>Gammaproteobacteria</taxon>
        <taxon>Chromatiales</taxon>
        <taxon>Ectothiorhodospiraceae</taxon>
        <taxon>Sediminicurvatus</taxon>
    </lineage>
</organism>
<dbReference type="RefSeq" id="WP_109678771.1">
    <property type="nucleotide sequence ID" value="NZ_CP086615.1"/>
</dbReference>
<feature type="transmembrane region" description="Helical" evidence="7">
    <location>
        <begin position="29"/>
        <end position="53"/>
    </location>
</feature>
<dbReference type="InterPro" id="IPR000515">
    <property type="entry name" value="MetI-like"/>
</dbReference>
<comment type="caution">
    <text evidence="10">The sequence shown here is derived from an EMBL/GenBank/DDBJ whole genome shotgun (WGS) entry which is preliminary data.</text>
</comment>
<name>A0A2U2N154_9GAMM</name>
<feature type="transmembrane region" description="Helical" evidence="7">
    <location>
        <begin position="177"/>
        <end position="201"/>
    </location>
</feature>